<evidence type="ECO:0000313" key="1">
    <source>
        <dbReference type="EMBL" id="MBK1631960.1"/>
    </source>
</evidence>
<dbReference type="SUPFAM" id="SSF143880">
    <property type="entry name" value="NE0471 N-terminal domain-like"/>
    <property type="match status" value="1"/>
</dbReference>
<organism evidence="1 2">
    <name type="scientific">Thiohalocapsa halophila</name>
    <dbReference type="NCBI Taxonomy" id="69359"/>
    <lineage>
        <taxon>Bacteria</taxon>
        <taxon>Pseudomonadati</taxon>
        <taxon>Pseudomonadota</taxon>
        <taxon>Gammaproteobacteria</taxon>
        <taxon>Chromatiales</taxon>
        <taxon>Chromatiaceae</taxon>
        <taxon>Thiohalocapsa</taxon>
    </lineage>
</organism>
<dbReference type="Pfam" id="PF10387">
    <property type="entry name" value="DUF2442"/>
    <property type="match status" value="1"/>
</dbReference>
<dbReference type="InterPro" id="IPR036782">
    <property type="entry name" value="NE0471-like_N"/>
</dbReference>
<dbReference type="InterPro" id="IPR018841">
    <property type="entry name" value="DUF2442"/>
</dbReference>
<protein>
    <recommendedName>
        <fullName evidence="3">DUF2442 domain-containing protein</fullName>
    </recommendedName>
</protein>
<evidence type="ECO:0008006" key="3">
    <source>
        <dbReference type="Google" id="ProtNLM"/>
    </source>
</evidence>
<evidence type="ECO:0000313" key="2">
    <source>
        <dbReference type="Proteomes" id="UP000748752"/>
    </source>
</evidence>
<name>A0ABS1CJ71_9GAMM</name>
<dbReference type="Gene3D" id="3.30.2020.10">
    <property type="entry name" value="NE0471-like N-terminal domain"/>
    <property type="match status" value="1"/>
</dbReference>
<sequence>MFLHVSGARHLRDFQVELTFNNGRQGVVDLRGSLDGDVFEPLRDVEVFSQFRVDPELETIVWPNGADLGPEFLYFQAFKNEPDLQEQLRSWGYIA</sequence>
<gene>
    <name evidence="1" type="ORF">CKO31_14690</name>
</gene>
<dbReference type="EMBL" id="NRRV01000036">
    <property type="protein sequence ID" value="MBK1631960.1"/>
    <property type="molecule type" value="Genomic_DNA"/>
</dbReference>
<accession>A0ABS1CJ71</accession>
<dbReference type="Proteomes" id="UP000748752">
    <property type="component" value="Unassembled WGS sequence"/>
</dbReference>
<proteinExistence type="predicted"/>
<reference evidence="1 2" key="1">
    <citation type="journal article" date="2020" name="Microorganisms">
        <title>Osmotic Adaptation and Compatible Solute Biosynthesis of Phototrophic Bacteria as Revealed from Genome Analyses.</title>
        <authorList>
            <person name="Imhoff J.F."/>
            <person name="Rahn T."/>
            <person name="Kunzel S."/>
            <person name="Keller A."/>
            <person name="Neulinger S.C."/>
        </authorList>
    </citation>
    <scope>NUCLEOTIDE SEQUENCE [LARGE SCALE GENOMIC DNA]</scope>
    <source>
        <strain evidence="1 2">DSM 6210</strain>
    </source>
</reference>
<keyword evidence="2" id="KW-1185">Reference proteome</keyword>
<dbReference type="RefSeq" id="WP_200239011.1">
    <property type="nucleotide sequence ID" value="NZ_NRRV01000036.1"/>
</dbReference>
<comment type="caution">
    <text evidence="1">The sequence shown here is derived from an EMBL/GenBank/DDBJ whole genome shotgun (WGS) entry which is preliminary data.</text>
</comment>